<dbReference type="InterPro" id="IPR049398">
    <property type="entry name" value="ETF-QO/FixC_UQ-bd"/>
</dbReference>
<feature type="domain" description="ETF-QO/FixC ubiquinone-binding" evidence="6">
    <location>
        <begin position="183"/>
        <end position="280"/>
    </location>
</feature>
<evidence type="ECO:0000259" key="7">
    <source>
        <dbReference type="Pfam" id="PF26311"/>
    </source>
</evidence>
<sequence length="436" mass="48894">MSDIRENKTEVIVVGAGPAGIACAITVARAGHKVVLIERGRFAGSKNMFGGAIYAKPTREIFPDFEKTAPIERKNVEHKYAILGETDGTVISYQNRHELPVSYTVCRGKFDRWMAEEAKKAGVILVEETVVRELIVENEAVIGVKTELEDYYADIVVLADGVNSLLARQIGLREDIEPKDVAVSVKEVYKLDREKINDRFLVNDDEGCVYELFGGSMLGKLGLGFIYTNKDSVSIGLGITLDEFEEDETKPYEYLDKLKKHPLIAPLIKDGELLEYSAHLIPEGGFKKLPTLCGAGVMVVGDAAMLVNNLHWEGTNLAMISGKLAGETAVVALSKGDFSENALNRYAEALEKSFVMKDLKTYRELMDIVHTRKESFLKYYLKKVNSFFEMFTSVNSVPKRTLYWNFIKNFFKDRSIKELFKDALAAIKLLWSILIK</sequence>
<comment type="caution">
    <text evidence="8">The sequence shown here is derived from an EMBL/GenBank/DDBJ whole genome shotgun (WGS) entry which is preliminary data.</text>
</comment>
<dbReference type="Pfam" id="PF26311">
    <property type="entry name" value="ETF-QO_FixC_C"/>
    <property type="match status" value="1"/>
</dbReference>
<dbReference type="Pfam" id="PF21162">
    <property type="entry name" value="ETFQO_UQ-bd"/>
    <property type="match status" value="1"/>
</dbReference>
<evidence type="ECO:0000256" key="3">
    <source>
        <dbReference type="ARBA" id="ARBA00022630"/>
    </source>
</evidence>
<dbReference type="Proteomes" id="UP000823632">
    <property type="component" value="Unassembled WGS sequence"/>
</dbReference>
<dbReference type="InterPro" id="IPR059103">
    <property type="entry name" value="FixC-like_C"/>
</dbReference>
<evidence type="ECO:0000313" key="9">
    <source>
        <dbReference type="Proteomes" id="UP000823632"/>
    </source>
</evidence>
<dbReference type="PANTHER" id="PTHR43624:SF2">
    <property type="entry name" value="ELECTRON TRANSFER FLAVOPROTEIN-QUINONE OXIDOREDUCTASE YDIS-RELATED"/>
    <property type="match status" value="1"/>
</dbReference>
<accession>A0A9D9GYD9</accession>
<dbReference type="SUPFAM" id="SSF51905">
    <property type="entry name" value="FAD/NAD(P)-binding domain"/>
    <property type="match status" value="1"/>
</dbReference>
<feature type="domain" description="FixC-like C-terminal" evidence="7">
    <location>
        <begin position="368"/>
        <end position="429"/>
    </location>
</feature>
<evidence type="ECO:0000256" key="5">
    <source>
        <dbReference type="ARBA" id="ARBA00023002"/>
    </source>
</evidence>
<proteinExistence type="inferred from homology"/>
<keyword evidence="3" id="KW-0285">Flavoprotein</keyword>
<protein>
    <submittedName>
        <fullName evidence="8">FAD-dependent oxidoreductase</fullName>
    </submittedName>
</protein>
<dbReference type="PROSITE" id="PS51257">
    <property type="entry name" value="PROKAR_LIPOPROTEIN"/>
    <property type="match status" value="1"/>
</dbReference>
<keyword evidence="4" id="KW-0274">FAD</keyword>
<dbReference type="InterPro" id="IPR039651">
    <property type="entry name" value="FixC-like"/>
</dbReference>
<comment type="cofactor">
    <cofactor evidence="1">
        <name>FAD</name>
        <dbReference type="ChEBI" id="CHEBI:57692"/>
    </cofactor>
</comment>
<dbReference type="PANTHER" id="PTHR43624">
    <property type="entry name" value="ELECTRON TRANSFER FLAVOPROTEIN-QUINONE OXIDOREDUCTASE YDIS-RELATED"/>
    <property type="match status" value="1"/>
</dbReference>
<gene>
    <name evidence="8" type="ORF">IAC76_09535</name>
</gene>
<dbReference type="Pfam" id="PF12831">
    <property type="entry name" value="FAD_oxidored"/>
    <property type="match status" value="1"/>
</dbReference>
<dbReference type="Gene3D" id="3.50.50.60">
    <property type="entry name" value="FAD/NAD(P)-binding domain"/>
    <property type="match status" value="1"/>
</dbReference>
<evidence type="ECO:0000313" key="8">
    <source>
        <dbReference type="EMBL" id="MBO8431615.1"/>
    </source>
</evidence>
<comment type="similarity">
    <text evidence="2">Belongs to the ETF-QO/FixC family.</text>
</comment>
<dbReference type="EMBL" id="JADIND010000213">
    <property type="protein sequence ID" value="MBO8431615.1"/>
    <property type="molecule type" value="Genomic_DNA"/>
</dbReference>
<keyword evidence="5" id="KW-0560">Oxidoreductase</keyword>
<dbReference type="PRINTS" id="PR00420">
    <property type="entry name" value="RNGMNOXGNASE"/>
</dbReference>
<evidence type="ECO:0000256" key="4">
    <source>
        <dbReference type="ARBA" id="ARBA00022827"/>
    </source>
</evidence>
<reference evidence="8" key="2">
    <citation type="journal article" date="2021" name="PeerJ">
        <title>Extensive microbial diversity within the chicken gut microbiome revealed by metagenomics and culture.</title>
        <authorList>
            <person name="Gilroy R."/>
            <person name="Ravi A."/>
            <person name="Getino M."/>
            <person name="Pursley I."/>
            <person name="Horton D.L."/>
            <person name="Alikhan N.F."/>
            <person name="Baker D."/>
            <person name="Gharbi K."/>
            <person name="Hall N."/>
            <person name="Watson M."/>
            <person name="Adriaenssens E.M."/>
            <person name="Foster-Nyarko E."/>
            <person name="Jarju S."/>
            <person name="Secka A."/>
            <person name="Antonio M."/>
            <person name="Oren A."/>
            <person name="Chaudhuri R.R."/>
            <person name="La Ragione R."/>
            <person name="Hildebrand F."/>
            <person name="Pallen M.J."/>
        </authorList>
    </citation>
    <scope>NUCLEOTIDE SEQUENCE</scope>
    <source>
        <strain evidence="8">10192</strain>
    </source>
</reference>
<evidence type="ECO:0000256" key="2">
    <source>
        <dbReference type="ARBA" id="ARBA00006796"/>
    </source>
</evidence>
<dbReference type="GO" id="GO:0016491">
    <property type="term" value="F:oxidoreductase activity"/>
    <property type="evidence" value="ECO:0007669"/>
    <property type="project" value="UniProtKB-KW"/>
</dbReference>
<evidence type="ECO:0000256" key="1">
    <source>
        <dbReference type="ARBA" id="ARBA00001974"/>
    </source>
</evidence>
<name>A0A9D9GYD9_9BACT</name>
<dbReference type="SUPFAM" id="SSF54373">
    <property type="entry name" value="FAD-linked reductases, C-terminal domain"/>
    <property type="match status" value="1"/>
</dbReference>
<organism evidence="8 9">
    <name type="scientific">Candidatus Scatousia excrementipullorum</name>
    <dbReference type="NCBI Taxonomy" id="2840936"/>
    <lineage>
        <taxon>Bacteria</taxon>
        <taxon>Candidatus Scatousia</taxon>
    </lineage>
</organism>
<dbReference type="AlphaFoldDB" id="A0A9D9GYD9"/>
<reference evidence="8" key="1">
    <citation type="submission" date="2020-10" db="EMBL/GenBank/DDBJ databases">
        <authorList>
            <person name="Gilroy R."/>
        </authorList>
    </citation>
    <scope>NUCLEOTIDE SEQUENCE</scope>
    <source>
        <strain evidence="8">10192</strain>
    </source>
</reference>
<dbReference type="InterPro" id="IPR036188">
    <property type="entry name" value="FAD/NAD-bd_sf"/>
</dbReference>
<evidence type="ECO:0000259" key="6">
    <source>
        <dbReference type="Pfam" id="PF21162"/>
    </source>
</evidence>